<feature type="transmembrane region" description="Helical" evidence="1">
    <location>
        <begin position="168"/>
        <end position="187"/>
    </location>
</feature>
<dbReference type="AlphaFoldDB" id="A0A1F7VHR0"/>
<evidence type="ECO:0000259" key="2">
    <source>
        <dbReference type="Pfam" id="PF18920"/>
    </source>
</evidence>
<evidence type="ECO:0000313" key="4">
    <source>
        <dbReference type="Proteomes" id="UP000177750"/>
    </source>
</evidence>
<feature type="transmembrane region" description="Helical" evidence="1">
    <location>
        <begin position="59"/>
        <end position="80"/>
    </location>
</feature>
<accession>A0A1F7VHR0</accession>
<proteinExistence type="predicted"/>
<dbReference type="EMBL" id="MGEU01000046">
    <property type="protein sequence ID" value="OGL90026.1"/>
    <property type="molecule type" value="Genomic_DNA"/>
</dbReference>
<keyword evidence="1" id="KW-1133">Transmembrane helix</keyword>
<dbReference type="Pfam" id="PF18920">
    <property type="entry name" value="DUF5671"/>
    <property type="match status" value="1"/>
</dbReference>
<reference evidence="3 4" key="1">
    <citation type="journal article" date="2016" name="Nat. Commun.">
        <title>Thousands of microbial genomes shed light on interconnected biogeochemical processes in an aquifer system.</title>
        <authorList>
            <person name="Anantharaman K."/>
            <person name="Brown C.T."/>
            <person name="Hug L.A."/>
            <person name="Sharon I."/>
            <person name="Castelle C.J."/>
            <person name="Probst A.J."/>
            <person name="Thomas B.C."/>
            <person name="Singh A."/>
            <person name="Wilkins M.J."/>
            <person name="Karaoz U."/>
            <person name="Brodie E.L."/>
            <person name="Williams K.H."/>
            <person name="Hubbard S.S."/>
            <person name="Banfield J.F."/>
        </authorList>
    </citation>
    <scope>NUCLEOTIDE SEQUENCE [LARGE SCALE GENOMIC DNA]</scope>
</reference>
<feature type="transmembrane region" description="Helical" evidence="1">
    <location>
        <begin position="132"/>
        <end position="152"/>
    </location>
</feature>
<keyword evidence="1" id="KW-0472">Membrane</keyword>
<feature type="transmembrane region" description="Helical" evidence="1">
    <location>
        <begin position="17"/>
        <end position="39"/>
    </location>
</feature>
<protein>
    <recommendedName>
        <fullName evidence="2">DUF5671 domain-containing protein</fullName>
    </recommendedName>
</protein>
<organism evidence="3 4">
    <name type="scientific">Candidatus Uhrbacteria bacterium RIFCSPLOWO2_02_FULL_54_37</name>
    <dbReference type="NCBI Taxonomy" id="1802412"/>
    <lineage>
        <taxon>Bacteria</taxon>
        <taxon>Candidatus Uhriibacteriota</taxon>
    </lineage>
</organism>
<feature type="domain" description="DUF5671" evidence="2">
    <location>
        <begin position="16"/>
        <end position="150"/>
    </location>
</feature>
<evidence type="ECO:0000313" key="3">
    <source>
        <dbReference type="EMBL" id="OGL90026.1"/>
    </source>
</evidence>
<gene>
    <name evidence="3" type="ORF">A3J36_03355</name>
</gene>
<sequence length="327" mass="36710">MDQLTPQSNVKATPRDVFLHLLSVGTLYVSAVSLIALLFQYVNHFIPDPLAFDYGVSNALRTAIATLLIVFPTYLITAWYFHKESANEPLRREIKIRKWLVYLTLFVSAITVIIDLVTLVYRFLGGELSPRFGLKVLAVLVVAAGVFWYYLWDLKRQAGALNMQNKTILRAAIAAVAAVIVGGFFLVGSPQNQRMARFDQQRVNDLSTLQNEIITYWQQKDRVPANLDELVNDISGFRAPTDPETKAPYAYAVKSGLAFELCANFTTLSREDARYAQSARSPFDPYAQNWEHGIGETCFARTIDPELYRDRGNGLKPLPIVAPSPVD</sequence>
<comment type="caution">
    <text evidence="3">The sequence shown here is derived from an EMBL/GenBank/DDBJ whole genome shotgun (WGS) entry which is preliminary data.</text>
</comment>
<dbReference type="InterPro" id="IPR043728">
    <property type="entry name" value="DUF5671"/>
</dbReference>
<dbReference type="Proteomes" id="UP000177750">
    <property type="component" value="Unassembled WGS sequence"/>
</dbReference>
<feature type="transmembrane region" description="Helical" evidence="1">
    <location>
        <begin position="100"/>
        <end position="120"/>
    </location>
</feature>
<keyword evidence="1" id="KW-0812">Transmembrane</keyword>
<evidence type="ECO:0000256" key="1">
    <source>
        <dbReference type="SAM" id="Phobius"/>
    </source>
</evidence>
<name>A0A1F7VHR0_9BACT</name>